<feature type="region of interest" description="Disordered" evidence="1">
    <location>
        <begin position="117"/>
        <end position="158"/>
    </location>
</feature>
<feature type="compositionally biased region" description="Basic and acidic residues" evidence="1">
    <location>
        <begin position="117"/>
        <end position="127"/>
    </location>
</feature>
<protein>
    <submittedName>
        <fullName evidence="2">Uncharacterized protein</fullName>
    </submittedName>
</protein>
<dbReference type="Proteomes" id="UP000242637">
    <property type="component" value="Chromosome 1"/>
</dbReference>
<evidence type="ECO:0000313" key="3">
    <source>
        <dbReference type="Proteomes" id="UP000242637"/>
    </source>
</evidence>
<evidence type="ECO:0000313" key="2">
    <source>
        <dbReference type="EMBL" id="SNV25055.1"/>
    </source>
</evidence>
<keyword evidence="3" id="KW-1185">Reference proteome</keyword>
<dbReference type="AlphaFoldDB" id="A0A239VRZ9"/>
<evidence type="ECO:0000256" key="1">
    <source>
        <dbReference type="SAM" id="MobiDB-lite"/>
    </source>
</evidence>
<feature type="compositionally biased region" description="Polar residues" evidence="1">
    <location>
        <begin position="135"/>
        <end position="145"/>
    </location>
</feature>
<proteinExistence type="predicted"/>
<sequence length="174" mass="18296">MYPPWTGGMPWPPPQPSPMSMVSRCTPTQICVTAPPARWSTSNHCGNYSTLTVTPNSRSGALKSVYLLAKDTSPTTKPPGSCAKALRPGMNWHTPTNSARCFGTPCATAATLAAKEHSGYSRTKETPKAPAKLSKSCSRNTTSSPPGHLPERSSSAKAFPACPCPCALGCNGPY</sequence>
<name>A0A239VRZ9_9MICO</name>
<organism evidence="2 3">
    <name type="scientific">Dermatophilus congolensis</name>
    <dbReference type="NCBI Taxonomy" id="1863"/>
    <lineage>
        <taxon>Bacteria</taxon>
        <taxon>Bacillati</taxon>
        <taxon>Actinomycetota</taxon>
        <taxon>Actinomycetes</taxon>
        <taxon>Micrococcales</taxon>
        <taxon>Dermatophilaceae</taxon>
        <taxon>Dermatophilus</taxon>
    </lineage>
</organism>
<dbReference type="KEGG" id="dco:SAMEA4475696_2176"/>
<gene>
    <name evidence="2" type="ORF">SAMEA4475696_02176</name>
</gene>
<dbReference type="EMBL" id="LT906453">
    <property type="protein sequence ID" value="SNV25055.1"/>
    <property type="molecule type" value="Genomic_DNA"/>
</dbReference>
<reference evidence="2 3" key="1">
    <citation type="submission" date="2017-06" db="EMBL/GenBank/DDBJ databases">
        <authorList>
            <consortium name="Pathogen Informatics"/>
        </authorList>
    </citation>
    <scope>NUCLEOTIDE SEQUENCE [LARGE SCALE GENOMIC DNA]</scope>
    <source>
        <strain evidence="2 3">NCTC13039</strain>
    </source>
</reference>
<accession>A0A239VRZ9</accession>